<proteinExistence type="predicted"/>
<accession>A0A150WG07</accession>
<dbReference type="Proteomes" id="UP000075391">
    <property type="component" value="Unassembled WGS sequence"/>
</dbReference>
<protein>
    <recommendedName>
        <fullName evidence="5">YkuD domain-containing protein</fullName>
    </recommendedName>
</protein>
<feature type="signal peptide" evidence="2">
    <location>
        <begin position="1"/>
        <end position="23"/>
    </location>
</feature>
<evidence type="ECO:0008006" key="5">
    <source>
        <dbReference type="Google" id="ProtNLM"/>
    </source>
</evidence>
<evidence type="ECO:0000313" key="3">
    <source>
        <dbReference type="EMBL" id="KYG62057.1"/>
    </source>
</evidence>
<dbReference type="PANTHER" id="PTHR38477:SF1">
    <property type="entry name" value="MUREIN L,D-TRANSPEPTIDASE CATALYTIC DOMAIN FAMILY PROTEIN"/>
    <property type="match status" value="1"/>
</dbReference>
<dbReference type="InterPro" id="IPR032676">
    <property type="entry name" value="YkuD_2"/>
</dbReference>
<evidence type="ECO:0000256" key="2">
    <source>
        <dbReference type="SAM" id="SignalP"/>
    </source>
</evidence>
<gene>
    <name evidence="3" type="ORF">AZI85_07600</name>
</gene>
<comment type="caution">
    <text evidence="3">The sequence shown here is derived from an EMBL/GenBank/DDBJ whole genome shotgun (WGS) entry which is preliminary data.</text>
</comment>
<dbReference type="Pfam" id="PF13645">
    <property type="entry name" value="YkuD_2"/>
    <property type="match status" value="1"/>
</dbReference>
<evidence type="ECO:0000256" key="1">
    <source>
        <dbReference type="SAM" id="MobiDB-lite"/>
    </source>
</evidence>
<dbReference type="AlphaFoldDB" id="A0A150WG07"/>
<evidence type="ECO:0000313" key="4">
    <source>
        <dbReference type="Proteomes" id="UP000075391"/>
    </source>
</evidence>
<dbReference type="PANTHER" id="PTHR38477">
    <property type="entry name" value="HYPOTHETICAL EXPORTED PROTEIN"/>
    <property type="match status" value="1"/>
</dbReference>
<feature type="chain" id="PRO_5007572942" description="YkuD domain-containing protein" evidence="2">
    <location>
        <begin position="24"/>
        <end position="249"/>
    </location>
</feature>
<sequence length="249" mass="28228">MKNFVRFIAAFFFIFLCSRLALAESMFERRIADGRKVFDVFLQQGISREALDLTFRMFDYNVGLIPNTEYAVIVDYSEPSTVKRLYLLHLDYGYVERFYVAHGINSGVLEARSFSNFVDSWKSSLGFYFAQGTYPSKVNGRSLYLEGIDKSNDRAKERAIVLHGASYVSEQFIAQNGRLGWSEGCFAVSLQDRDYLIDVLEKGSLLLSYHKDLMRASRLSPWQQEVSGSEIIPPGVNPRRTSGEGGGGR</sequence>
<feature type="region of interest" description="Disordered" evidence="1">
    <location>
        <begin position="225"/>
        <end position="249"/>
    </location>
</feature>
<dbReference type="EMBL" id="LUKF01000016">
    <property type="protein sequence ID" value="KYG62057.1"/>
    <property type="molecule type" value="Genomic_DNA"/>
</dbReference>
<dbReference type="OrthoDB" id="5290288at2"/>
<reference evidence="3 4" key="1">
    <citation type="submission" date="2016-03" db="EMBL/GenBank/DDBJ databases">
        <authorList>
            <person name="Ploux O."/>
        </authorList>
    </citation>
    <scope>NUCLEOTIDE SEQUENCE [LARGE SCALE GENOMIC DNA]</scope>
    <source>
        <strain evidence="3 4">BER2</strain>
    </source>
</reference>
<organism evidence="3 4">
    <name type="scientific">Bdellovibrio bacteriovorus</name>
    <dbReference type="NCBI Taxonomy" id="959"/>
    <lineage>
        <taxon>Bacteria</taxon>
        <taxon>Pseudomonadati</taxon>
        <taxon>Bdellovibrionota</taxon>
        <taxon>Bdellovibrionia</taxon>
        <taxon>Bdellovibrionales</taxon>
        <taxon>Pseudobdellovibrionaceae</taxon>
        <taxon>Bdellovibrio</taxon>
    </lineage>
</organism>
<keyword evidence="2" id="KW-0732">Signal</keyword>
<name>A0A150WG07_BDEBC</name>